<feature type="region of interest" description="Disordered" evidence="1">
    <location>
        <begin position="320"/>
        <end position="357"/>
    </location>
</feature>
<evidence type="ECO:0000313" key="2">
    <source>
        <dbReference type="EMBL" id="KAK4074481.1"/>
    </source>
</evidence>
<name>A0AAE1ICT2_9HYPO</name>
<dbReference type="EMBL" id="JAWRVG010000017">
    <property type="protein sequence ID" value="KAK4074481.1"/>
    <property type="molecule type" value="Genomic_DNA"/>
</dbReference>
<feature type="compositionally biased region" description="Polar residues" evidence="1">
    <location>
        <begin position="35"/>
        <end position="50"/>
    </location>
</feature>
<dbReference type="AlphaFoldDB" id="A0AAE1ICT2"/>
<dbReference type="Proteomes" id="UP001273209">
    <property type="component" value="Unassembled WGS sequence"/>
</dbReference>
<feature type="region of interest" description="Disordered" evidence="1">
    <location>
        <begin position="1"/>
        <end position="20"/>
    </location>
</feature>
<keyword evidence="3" id="KW-1185">Reference proteome</keyword>
<organism evidence="2 3">
    <name type="scientific">Trichoderma aggressivum f. europaeum</name>
    <dbReference type="NCBI Taxonomy" id="173218"/>
    <lineage>
        <taxon>Eukaryota</taxon>
        <taxon>Fungi</taxon>
        <taxon>Dikarya</taxon>
        <taxon>Ascomycota</taxon>
        <taxon>Pezizomycotina</taxon>
        <taxon>Sordariomycetes</taxon>
        <taxon>Hypocreomycetidae</taxon>
        <taxon>Hypocreales</taxon>
        <taxon>Hypocreaceae</taxon>
        <taxon>Trichoderma</taxon>
    </lineage>
</organism>
<feature type="compositionally biased region" description="Polar residues" evidence="1">
    <location>
        <begin position="1132"/>
        <end position="1183"/>
    </location>
</feature>
<comment type="caution">
    <text evidence="2">The sequence shown here is derived from an EMBL/GenBank/DDBJ whole genome shotgun (WGS) entry which is preliminary data.</text>
</comment>
<proteinExistence type="predicted"/>
<feature type="compositionally biased region" description="Low complexity" evidence="1">
    <location>
        <begin position="72"/>
        <end position="84"/>
    </location>
</feature>
<evidence type="ECO:0000256" key="1">
    <source>
        <dbReference type="SAM" id="MobiDB-lite"/>
    </source>
</evidence>
<dbReference type="RefSeq" id="XP_062755902.1">
    <property type="nucleotide sequence ID" value="XM_062899551.1"/>
</dbReference>
<dbReference type="GeneID" id="87919456"/>
<accession>A0AAE1ICT2</accession>
<protein>
    <submittedName>
        <fullName evidence="2">Uncharacterized protein</fullName>
    </submittedName>
</protein>
<feature type="region of interest" description="Disordered" evidence="1">
    <location>
        <begin position="32"/>
        <end position="90"/>
    </location>
</feature>
<gene>
    <name evidence="2" type="ORF">Triagg1_5077</name>
</gene>
<feature type="region of interest" description="Disordered" evidence="1">
    <location>
        <begin position="1091"/>
        <end position="1117"/>
    </location>
</feature>
<sequence length="1225" mass="134977">MEQQLDWQEGGSQGPTTLDLDLTHMGCQFEETDIEGNTSSSELAHTTPPNYAQMEDSESRVQIADGSVVEMSSSPELPIDSSSEGEGGANTSAKELELLKVDRDWTVPKPSDPWSHLTPWHPESLKHFQKLYRHLPSAQVPSNSSADAAGIAATQSDSGYASIPKDAPGATPKLQTEVAVLESRNIPSAASISEPIIFQRAEDTGESQTAYSDQNSEDARRAKEYIWEFTKYLYQRIDRQLTSMNLEKAIKVLPKLLGAYAKKMGQTSLIQINRDIMYSVYKHRKLIPQLLKIIYEDDQAVIREPDTELMSTNDKIDLLWSKGSDTDNPSDPEGDLDLVARIDDDDDSDNNDYPPEGDFSQYRDAIIEHPSFEWLIQRLSIVLSISPTDSYAMMAISQRIEEALHDDDRISRTRALKPFTVMFEVNCDILTFVREQQYHELAADVIPNVVALTGTNATNVQIASPEQYLRKVWPTIGCHLLETTQGALRVYDPALPFQNSVAYTYADRTKIKVSIGERNFRVETVGTAHSIAEIAEQIGWLAATLRSGDSHPHISLCRPEIIGFNVKNNRNMHAEEDELGKTFVCKVEVFIDEIVPNLPSVDGQCWMAMFNNPVIVKGYPINPREGSMPITGLEMAWEDMIAFTHTPHHAIVGGKIVMKGFSEALIPTGVHGDIISWHYFVDESGARFPYGDPRIQQGMFVPSDQLGGTCRHVIGWCANAQNNIGSPNGNYDIKGSGLSSGGGGLTWEGLDINVGVQNCATVTSTLRRGMKDMPICEPSPLYRSLVEHVGQHYFMLYDVEERRGYLSNGLPVLLHLVLASLRWGEKYNSHDFYTDAIERLKKIPLSTQGTQAAKQILYDSANWVIKLHLDDIDDSTTKDINHLLKDRVKSICHLLEAAIEKANKAITQGALKGTPKNLLGGFDFMDIAVCRPLKPITEKLQIANHGTGWTDLADCLGALPLFGNNFGDLIKPEAGSVAKSCNQCGSEPNLPSGKNYVAVCVDVLKEIRERNNGCKNTTPWPLIDGLRCHIDKTDFEPCRCISSNRPGSSHDRVQVLSSKDSFLDTASANPNDIDSNGAVIFGHKPIVHKRNKNGGNIFTRSSRKTTTMKKGCSPGDSIQLQVMNTAVGVPSLSATEDGNSEANENQLSDTVSSATPDTFTSSGASGVDSNNTTMEQQSQTSNAGPPKPKPAVATPQIASVAPPIMSLKGYGRKLRDICRRAWEKK</sequence>
<reference evidence="2" key="1">
    <citation type="submission" date="2023-11" db="EMBL/GenBank/DDBJ databases">
        <title>The genome sequences of three competitors of mushroom-forming fungi.</title>
        <authorList>
            <person name="Beijen E."/>
            <person name="Ohm R.A."/>
        </authorList>
    </citation>
    <scope>NUCLEOTIDE SEQUENCE</scope>
    <source>
        <strain evidence="2">CBS 100526</strain>
    </source>
</reference>
<feature type="region of interest" description="Disordered" evidence="1">
    <location>
        <begin position="1131"/>
        <end position="1201"/>
    </location>
</feature>
<evidence type="ECO:0000313" key="3">
    <source>
        <dbReference type="Proteomes" id="UP001273209"/>
    </source>
</evidence>